<gene>
    <name evidence="2" type="ORF">B296_00058665</name>
</gene>
<evidence type="ECO:0000313" key="3">
    <source>
        <dbReference type="Proteomes" id="UP000287651"/>
    </source>
</evidence>
<feature type="region of interest" description="Disordered" evidence="1">
    <location>
        <begin position="250"/>
        <end position="279"/>
    </location>
</feature>
<name>A0A426WW16_ENSVE</name>
<organism evidence="2 3">
    <name type="scientific">Ensete ventricosum</name>
    <name type="common">Abyssinian banana</name>
    <name type="synonym">Musa ensete</name>
    <dbReference type="NCBI Taxonomy" id="4639"/>
    <lineage>
        <taxon>Eukaryota</taxon>
        <taxon>Viridiplantae</taxon>
        <taxon>Streptophyta</taxon>
        <taxon>Embryophyta</taxon>
        <taxon>Tracheophyta</taxon>
        <taxon>Spermatophyta</taxon>
        <taxon>Magnoliopsida</taxon>
        <taxon>Liliopsida</taxon>
        <taxon>Zingiberales</taxon>
        <taxon>Musaceae</taxon>
        <taxon>Ensete</taxon>
    </lineage>
</organism>
<comment type="caution">
    <text evidence="2">The sequence shown here is derived from an EMBL/GenBank/DDBJ whole genome shotgun (WGS) entry which is preliminary data.</text>
</comment>
<sequence>MFRLPAGRKVAHGLSRTKNVNKVFDKMLMFVRVLQFVYIPCTANNKLALTEVRRIANSKDSILMQGLVHGRRSVRGHPKARLELDFSTLLDLEGCSGDCIGEESQSSKCIYEGQNKAQVVQQDEWCIAEIVLVGDRGPRPKQWCTNPSERRVFRVCALKLASDENLGHQHMGAVYHRGRSQIASTSESHGGDLIIQRYDRSGWRVGLLQCSHSFKGARQVREQGQVVERGEDATTSPEGLIYPKSKVSVRKKVDSEEHHSAAEADLPIAKEGTQMQGNG</sequence>
<accession>A0A426WW16</accession>
<proteinExistence type="predicted"/>
<dbReference type="EMBL" id="AMZH03039200">
    <property type="protein sequence ID" value="RRT31473.1"/>
    <property type="molecule type" value="Genomic_DNA"/>
</dbReference>
<dbReference type="Proteomes" id="UP000287651">
    <property type="component" value="Unassembled WGS sequence"/>
</dbReference>
<dbReference type="AlphaFoldDB" id="A0A426WW16"/>
<evidence type="ECO:0000256" key="1">
    <source>
        <dbReference type="SAM" id="MobiDB-lite"/>
    </source>
</evidence>
<protein>
    <submittedName>
        <fullName evidence="2">Uncharacterized protein</fullName>
    </submittedName>
</protein>
<feature type="compositionally biased region" description="Basic and acidic residues" evidence="1">
    <location>
        <begin position="251"/>
        <end position="262"/>
    </location>
</feature>
<evidence type="ECO:0000313" key="2">
    <source>
        <dbReference type="EMBL" id="RRT31473.1"/>
    </source>
</evidence>
<reference evidence="2 3" key="1">
    <citation type="journal article" date="2014" name="Agronomy (Basel)">
        <title>A Draft Genome Sequence for Ensete ventricosum, the Drought-Tolerant Tree Against Hunger.</title>
        <authorList>
            <person name="Harrison J."/>
            <person name="Moore K.A."/>
            <person name="Paszkiewicz K."/>
            <person name="Jones T."/>
            <person name="Grant M."/>
            <person name="Ambacheew D."/>
            <person name="Muzemil S."/>
            <person name="Studholme D.J."/>
        </authorList>
    </citation>
    <scope>NUCLEOTIDE SEQUENCE [LARGE SCALE GENOMIC DNA]</scope>
</reference>